<keyword evidence="7" id="KW-0418">Kinase</keyword>
<evidence type="ECO:0000256" key="1">
    <source>
        <dbReference type="ARBA" id="ARBA00004496"/>
    </source>
</evidence>
<evidence type="ECO:0000256" key="6">
    <source>
        <dbReference type="ARBA" id="ARBA00022683"/>
    </source>
</evidence>
<feature type="domain" description="PTS EIIA type-4" evidence="8">
    <location>
        <begin position="1"/>
        <end position="125"/>
    </location>
</feature>
<evidence type="ECO:0000256" key="5">
    <source>
        <dbReference type="ARBA" id="ARBA00022679"/>
    </source>
</evidence>
<dbReference type="PANTHER" id="PTHR33799">
    <property type="entry name" value="PTS PERMEASE-RELATED-RELATED"/>
    <property type="match status" value="1"/>
</dbReference>
<dbReference type="CDD" id="cd00006">
    <property type="entry name" value="PTS_IIA_man"/>
    <property type="match status" value="1"/>
</dbReference>
<sequence>MRKIILVGHGDGCIGMKKSAEMILGKQDHLVAIALKESESLNDYLKKVQTSVDEYKKEGYDELLLLADIKGGTPGNVATLLGKQHEYIHVIAGYHLAMILTACINNQISGHDLLEESNQMIQKII</sequence>
<dbReference type="InterPro" id="IPR004701">
    <property type="entry name" value="PTS_EIIA_man-typ"/>
</dbReference>
<keyword evidence="10" id="KW-1185">Reference proteome</keyword>
<dbReference type="PROSITE" id="PS51096">
    <property type="entry name" value="PTS_EIIA_TYPE_4"/>
    <property type="match status" value="1"/>
</dbReference>
<keyword evidence="6" id="KW-0598">Phosphotransferase system</keyword>
<dbReference type="InterPro" id="IPR051471">
    <property type="entry name" value="Bacterial_PTS_sugar_comp"/>
</dbReference>
<organism evidence="9 10">
    <name type="scientific">Tetragenococcus solitarius</name>
    <dbReference type="NCBI Taxonomy" id="71453"/>
    <lineage>
        <taxon>Bacteria</taxon>
        <taxon>Bacillati</taxon>
        <taxon>Bacillota</taxon>
        <taxon>Bacilli</taxon>
        <taxon>Lactobacillales</taxon>
        <taxon>Enterococcaceae</taxon>
        <taxon>Tetragenococcus</taxon>
    </lineage>
</organism>
<accession>A0ABN3Y2V9</accession>
<evidence type="ECO:0000313" key="10">
    <source>
        <dbReference type="Proteomes" id="UP001501577"/>
    </source>
</evidence>
<keyword evidence="3" id="KW-0963">Cytoplasm</keyword>
<comment type="caution">
    <text evidence="9">The sequence shown here is derived from an EMBL/GenBank/DDBJ whole genome shotgun (WGS) entry which is preliminary data.</text>
</comment>
<evidence type="ECO:0000256" key="2">
    <source>
        <dbReference type="ARBA" id="ARBA00022448"/>
    </source>
</evidence>
<evidence type="ECO:0000259" key="8">
    <source>
        <dbReference type="PROSITE" id="PS51096"/>
    </source>
</evidence>
<evidence type="ECO:0000313" key="9">
    <source>
        <dbReference type="EMBL" id="GAA3012634.1"/>
    </source>
</evidence>
<reference evidence="9 10" key="1">
    <citation type="journal article" date="2019" name="Int. J. Syst. Evol. Microbiol.">
        <title>The Global Catalogue of Microorganisms (GCM) 10K type strain sequencing project: providing services to taxonomists for standard genome sequencing and annotation.</title>
        <authorList>
            <consortium name="The Broad Institute Genomics Platform"/>
            <consortium name="The Broad Institute Genome Sequencing Center for Infectious Disease"/>
            <person name="Wu L."/>
            <person name="Ma J."/>
        </authorList>
    </citation>
    <scope>NUCLEOTIDE SEQUENCE [LARGE SCALE GENOMIC DNA]</scope>
    <source>
        <strain evidence="9 10">JCM 8736</strain>
    </source>
</reference>
<dbReference type="RefSeq" id="WP_068708772.1">
    <property type="nucleotide sequence ID" value="NZ_BAAAXQ010000015.1"/>
</dbReference>
<evidence type="ECO:0000256" key="3">
    <source>
        <dbReference type="ARBA" id="ARBA00022490"/>
    </source>
</evidence>
<dbReference type="PANTHER" id="PTHR33799:SF1">
    <property type="entry name" value="PTS SYSTEM MANNOSE-SPECIFIC EIIAB COMPONENT-RELATED"/>
    <property type="match status" value="1"/>
</dbReference>
<dbReference type="InterPro" id="IPR033887">
    <property type="entry name" value="PTS_IIA_man"/>
</dbReference>
<dbReference type="Proteomes" id="UP001501577">
    <property type="component" value="Unassembled WGS sequence"/>
</dbReference>
<keyword evidence="5" id="KW-0808">Transferase</keyword>
<keyword evidence="4" id="KW-0762">Sugar transport</keyword>
<evidence type="ECO:0000256" key="4">
    <source>
        <dbReference type="ARBA" id="ARBA00022597"/>
    </source>
</evidence>
<comment type="subcellular location">
    <subcellularLocation>
        <location evidence="1">Cytoplasm</location>
    </subcellularLocation>
</comment>
<gene>
    <name evidence="9" type="ORF">GCM10019998_06050</name>
</gene>
<dbReference type="InterPro" id="IPR036662">
    <property type="entry name" value="PTS_EIIA_man-typ_sf"/>
</dbReference>
<dbReference type="Gene3D" id="3.40.50.510">
    <property type="entry name" value="Phosphotransferase system, mannose-type IIA component"/>
    <property type="match status" value="1"/>
</dbReference>
<name>A0ABN3Y2V9_9ENTE</name>
<proteinExistence type="predicted"/>
<dbReference type="Pfam" id="PF03610">
    <property type="entry name" value="EIIA-man"/>
    <property type="match status" value="1"/>
</dbReference>
<keyword evidence="2" id="KW-0813">Transport</keyword>
<dbReference type="SUPFAM" id="SSF53062">
    <property type="entry name" value="PTS system fructose IIA component-like"/>
    <property type="match status" value="1"/>
</dbReference>
<evidence type="ECO:0000256" key="7">
    <source>
        <dbReference type="ARBA" id="ARBA00022777"/>
    </source>
</evidence>
<dbReference type="EMBL" id="BAAAXQ010000015">
    <property type="protein sequence ID" value="GAA3012634.1"/>
    <property type="molecule type" value="Genomic_DNA"/>
</dbReference>
<protein>
    <submittedName>
        <fullName evidence="9">PTS fructose transporter subunit IIA</fullName>
    </submittedName>
</protein>